<sequence>MKKQLKRAAAVMMAASMTAGLVGCGGKQKADAPAADKAGTESKTADAGEFSYPMEKGDPLKYWVETTTTVSANFANLGDTPFAKGLMENTGIDIEFLQPPQGQNKEQFSLIIADGDLPDIMEYNWVSDYPGGPEKAIRDGVIIPLNDVIDQYCPNLKKYLEENPEIDQAVKTDDGNYYCFPFIRGNEELRNTIGLMVREDWLEELGLQIPETVDEWHTVLTAFKEKKGAAAPYTFEYTNAQYLGANPFVAAFDTNYSFYIGNDDKVHFGAVDEGYRKYLETMHQWYEEGLIDADIATMKNDQVSAKITNGAAGASMGQAGSRMGTWLAAAQKTNPEYNLVAAPQPSTEKGKKAEFGHVEVAYSGRSSAVITTSCKDVERAARLLDYAYSDEGHMYYNFGTEGVSYTMENGNPVYTDEIIKNPEGWPISQAMSAYIRGNYNGPFVQDERYLEQYYTMDQQKETPEVWGSGSSNGAAHVMPPITPTSDESKEFSNIINQINTYRDEMTLKFIFGDADISQFDEYVSNIEKMGLERALEIQNAAYERYKAR</sequence>
<comment type="caution">
    <text evidence="3">The sequence shown here is derived from an EMBL/GenBank/DDBJ whole genome shotgun (WGS) entry which is preliminary data.</text>
</comment>
<evidence type="ECO:0000313" key="4">
    <source>
        <dbReference type="Proteomes" id="UP001600894"/>
    </source>
</evidence>
<feature type="signal peptide" evidence="2">
    <location>
        <begin position="1"/>
        <end position="19"/>
    </location>
</feature>
<keyword evidence="2" id="KW-0732">Signal</keyword>
<dbReference type="Gene3D" id="3.40.190.10">
    <property type="entry name" value="Periplasmic binding protein-like II"/>
    <property type="match status" value="2"/>
</dbReference>
<evidence type="ECO:0000313" key="3">
    <source>
        <dbReference type="EMBL" id="GAA6266987.1"/>
    </source>
</evidence>
<evidence type="ECO:0000256" key="1">
    <source>
        <dbReference type="SAM" id="MobiDB-lite"/>
    </source>
</evidence>
<protein>
    <submittedName>
        <fullName evidence="3">Extracellular solute-binding protein</fullName>
    </submittedName>
</protein>
<name>A0ABQ0ASI8_9FIRM</name>
<proteinExistence type="predicted"/>
<accession>A0ABQ0ASI8</accession>
<dbReference type="EMBL" id="BAABXL010000001">
    <property type="protein sequence ID" value="GAA6266987.1"/>
    <property type="molecule type" value="Genomic_DNA"/>
</dbReference>
<dbReference type="RefSeq" id="WP_390468758.1">
    <property type="nucleotide sequence ID" value="NZ_BAABXL010000001.1"/>
</dbReference>
<feature type="region of interest" description="Disordered" evidence="1">
    <location>
        <begin position="30"/>
        <end position="50"/>
    </location>
</feature>
<reference evidence="3 4" key="1">
    <citation type="submission" date="2024-04" db="EMBL/GenBank/DDBJ databases">
        <title>Defined microbial consortia suppress multidrug-resistant proinflammatory Enterobacteriaceae via ecological control.</title>
        <authorList>
            <person name="Furuichi M."/>
            <person name="Kawaguchi T."/>
            <person name="Pust M."/>
            <person name="Yasuma K."/>
            <person name="Plichta D."/>
            <person name="Hasegawa N."/>
            <person name="Ohya T."/>
            <person name="Bhattarai S."/>
            <person name="Sasajima S."/>
            <person name="Aoto Y."/>
            <person name="Tuganbaev T."/>
            <person name="Yaginuma M."/>
            <person name="Ueda M."/>
            <person name="Okahashi N."/>
            <person name="Amafuji K."/>
            <person name="Kiridooshi Y."/>
            <person name="Sugita K."/>
            <person name="Strazar M."/>
            <person name="Skelly A."/>
            <person name="Suda W."/>
            <person name="Hattori M."/>
            <person name="Nakamoto N."/>
            <person name="Caballero S."/>
            <person name="Norman J."/>
            <person name="Olle B."/>
            <person name="Tanoue T."/>
            <person name="Arita M."/>
            <person name="Bucci V."/>
            <person name="Atarashi K."/>
            <person name="Xavier R."/>
            <person name="Honda K."/>
        </authorList>
    </citation>
    <scope>NUCLEOTIDE SEQUENCE [LARGE SCALE GENOMIC DNA]</scope>
    <source>
        <strain evidence="4">f13</strain>
    </source>
</reference>
<dbReference type="SUPFAM" id="SSF53850">
    <property type="entry name" value="Periplasmic binding protein-like II"/>
    <property type="match status" value="1"/>
</dbReference>
<feature type="chain" id="PRO_5045552741" evidence="2">
    <location>
        <begin position="20"/>
        <end position="548"/>
    </location>
</feature>
<dbReference type="PANTHER" id="PTHR43649:SF12">
    <property type="entry name" value="DIACETYLCHITOBIOSE BINDING PROTEIN DASA"/>
    <property type="match status" value="1"/>
</dbReference>
<evidence type="ECO:0000256" key="2">
    <source>
        <dbReference type="SAM" id="SignalP"/>
    </source>
</evidence>
<dbReference type="InterPro" id="IPR050490">
    <property type="entry name" value="Bact_solute-bd_prot1"/>
</dbReference>
<dbReference type="PANTHER" id="PTHR43649">
    <property type="entry name" value="ARABINOSE-BINDING PROTEIN-RELATED"/>
    <property type="match status" value="1"/>
</dbReference>
<organism evidence="3 4">
    <name type="scientific">Enterocloster alcoholdehydrogenati</name>
    <dbReference type="NCBI Taxonomy" id="2547410"/>
    <lineage>
        <taxon>Bacteria</taxon>
        <taxon>Bacillati</taxon>
        <taxon>Bacillota</taxon>
        <taxon>Clostridia</taxon>
        <taxon>Lachnospirales</taxon>
        <taxon>Lachnospiraceae</taxon>
        <taxon>Enterocloster</taxon>
    </lineage>
</organism>
<gene>
    <name evidence="3" type="ORF">F130042H8_00470</name>
</gene>
<keyword evidence="4" id="KW-1185">Reference proteome</keyword>
<dbReference type="PROSITE" id="PS51257">
    <property type="entry name" value="PROKAR_LIPOPROTEIN"/>
    <property type="match status" value="1"/>
</dbReference>
<dbReference type="Proteomes" id="UP001600894">
    <property type="component" value="Unassembled WGS sequence"/>
</dbReference>